<reference evidence="3" key="1">
    <citation type="submission" date="2020-10" db="EMBL/GenBank/DDBJ databases">
        <authorList>
            <person name="Palmer J.M."/>
        </authorList>
    </citation>
    <scope>NUCLEOTIDE SEQUENCE</scope>
    <source>
        <strain evidence="3">UCD 2041</strain>
    </source>
</reference>
<protein>
    <recommendedName>
        <fullName evidence="2">Phosphatidate phosphatase APP1 catalytic domain-containing protein</fullName>
    </recommendedName>
</protein>
<feature type="compositionally biased region" description="Polar residues" evidence="1">
    <location>
        <begin position="180"/>
        <end position="201"/>
    </location>
</feature>
<feature type="region of interest" description="Disordered" evidence="1">
    <location>
        <begin position="557"/>
        <end position="580"/>
    </location>
</feature>
<feature type="region of interest" description="Disordered" evidence="1">
    <location>
        <begin position="1"/>
        <end position="25"/>
    </location>
</feature>
<dbReference type="InterPro" id="IPR052935">
    <property type="entry name" value="Mg2+_PAP"/>
</dbReference>
<gene>
    <name evidence="3" type="ORF">BRETT_003694</name>
</gene>
<dbReference type="OrthoDB" id="541883at2759"/>
<dbReference type="PANTHER" id="PTHR28208:SF3">
    <property type="entry name" value="PHOSPHATIDATE PHOSPHATASE APP1"/>
    <property type="match status" value="1"/>
</dbReference>
<accession>A0A871R5Q0</accession>
<dbReference type="GeneID" id="64575617"/>
<dbReference type="KEGG" id="bbrx:BRETT_003694"/>
<dbReference type="Proteomes" id="UP000663131">
    <property type="component" value="Chromosome 6"/>
</dbReference>
<dbReference type="GO" id="GO:0008195">
    <property type="term" value="F:phosphatidate phosphatase activity"/>
    <property type="evidence" value="ECO:0007669"/>
    <property type="project" value="InterPro"/>
</dbReference>
<dbReference type="EMBL" id="CP063134">
    <property type="protein sequence ID" value="QOU19545.1"/>
    <property type="molecule type" value="Genomic_DNA"/>
</dbReference>
<evidence type="ECO:0000259" key="2">
    <source>
        <dbReference type="Pfam" id="PF09949"/>
    </source>
</evidence>
<reference evidence="3" key="2">
    <citation type="journal article" name="BMC Genomics">
        <title>New genome assemblies reveal patterns of domestication and adaptation across Brettanomyces (Dekkera) species.</title>
        <authorList>
            <person name="Roach M.J."/>
            <person name="Borneman A.R."/>
        </authorList>
    </citation>
    <scope>NUCLEOTIDE SEQUENCE</scope>
    <source>
        <strain evidence="3">UCD 2041</strain>
    </source>
</reference>
<name>A0A871R5Q0_DEKBR</name>
<evidence type="ECO:0000256" key="1">
    <source>
        <dbReference type="SAM" id="MobiDB-lite"/>
    </source>
</evidence>
<feature type="compositionally biased region" description="Basic and acidic residues" evidence="1">
    <location>
        <begin position="162"/>
        <end position="171"/>
    </location>
</feature>
<feature type="domain" description="Phosphatidate phosphatase APP1 catalytic" evidence="2">
    <location>
        <begin position="290"/>
        <end position="440"/>
    </location>
</feature>
<dbReference type="RefSeq" id="XP_041136038.1">
    <property type="nucleotide sequence ID" value="XM_041282199.1"/>
</dbReference>
<dbReference type="InterPro" id="IPR019236">
    <property type="entry name" value="APP1_cat"/>
</dbReference>
<dbReference type="GO" id="GO:0030479">
    <property type="term" value="C:actin cortical patch"/>
    <property type="evidence" value="ECO:0007669"/>
    <property type="project" value="TreeGrafter"/>
</dbReference>
<feature type="compositionally biased region" description="Polar residues" evidence="1">
    <location>
        <begin position="558"/>
        <end position="570"/>
    </location>
</feature>
<dbReference type="Pfam" id="PF09949">
    <property type="entry name" value="APP1_cat"/>
    <property type="match status" value="1"/>
</dbReference>
<evidence type="ECO:0000313" key="3">
    <source>
        <dbReference type="EMBL" id="QOU19545.1"/>
    </source>
</evidence>
<proteinExistence type="predicted"/>
<evidence type="ECO:0000313" key="4">
    <source>
        <dbReference type="Proteomes" id="UP000663131"/>
    </source>
</evidence>
<feature type="compositionally biased region" description="Basic and acidic residues" evidence="1">
    <location>
        <begin position="12"/>
        <end position="25"/>
    </location>
</feature>
<dbReference type="AlphaFoldDB" id="A0A871R5Q0"/>
<organism evidence="3 4">
    <name type="scientific">Dekkera bruxellensis</name>
    <name type="common">Brettanomyces custersii</name>
    <dbReference type="NCBI Taxonomy" id="5007"/>
    <lineage>
        <taxon>Eukaryota</taxon>
        <taxon>Fungi</taxon>
        <taxon>Dikarya</taxon>
        <taxon>Ascomycota</taxon>
        <taxon>Saccharomycotina</taxon>
        <taxon>Pichiomycetes</taxon>
        <taxon>Pichiales</taxon>
        <taxon>Pichiaceae</taxon>
        <taxon>Brettanomyces</taxon>
    </lineage>
</organism>
<feature type="region of interest" description="Disordered" evidence="1">
    <location>
        <begin position="162"/>
        <end position="208"/>
    </location>
</feature>
<sequence>MQSPCKANLYTKDGDDQTNDDDKYNEKFGVQFPIGTGTNESGSTVRELQSYLAIGRKKLHEAVNATRESTYYKKVSQHFNSSSPIFEDGIVPDGASILLYATYARKLDAHQYSTKVSGAIFVKGRLNRKNRMMLSMARRLSRTNAPSVTADQFEDKLSEAIEHPDKNGENDDKGDDSDAISLSSFRSQNSASNTINKSNELSEAATEKRVNERMTNVIASSISHTLIRIRIGSEHETRSAPPVDVYTNQYGTFSCEVTTDYVPSSIEASSVSNPEVFQVLEIEMIPEEGVGVISDVDDTIRVTGVIGNKIDIFRNIFSQPYGECVISGVANWYREMHDRFGCTFHYVSNSPSQVYNIVYGFLRYDDFPINSIHLKQYFGNIFSTVRMDAGQRKQNSLTEIMNDFPKRRFILIGDSGEQDMEAYCSLCPKFGTQIIAIYIHALEGSFSSQGLDHENVKELQNIIDTKTERKQTAPSLVDSYDGSIDRKFSVMTPVKLNNTSKVDANSNTKFIPISDSSQGKIVPAQQAQRRTLKHRKVPPIVPDKPWNLHGEPIPEAKAQTTSTKANSSDVKNGAPPLPIRRPSVRRFASESTSRISSTLSNSASKMGHLPWLNSSPIRAEDEEAGKYPGYYSTGDLVLDEKFETWKQRIMNVISYLPEHIDLRFWWHPEDLTDRCFSTLEEQEIDHSDS</sequence>
<dbReference type="PANTHER" id="PTHR28208">
    <property type="entry name" value="PHOSPHATIDATE PHOSPHATASE APP1"/>
    <property type="match status" value="1"/>
</dbReference>